<evidence type="ECO:0000256" key="2">
    <source>
        <dbReference type="PIRSR" id="PIRSR000451-1"/>
    </source>
</evidence>
<proteinExistence type="predicted"/>
<dbReference type="GO" id="GO:0016747">
    <property type="term" value="F:acyltransferase activity, transferring groups other than amino-acyl groups"/>
    <property type="evidence" value="ECO:0007669"/>
    <property type="project" value="InterPro"/>
</dbReference>
<name>A0A7U3VSI8_9ACTN</name>
<evidence type="ECO:0000259" key="3">
    <source>
        <dbReference type="Pfam" id="PF00195"/>
    </source>
</evidence>
<feature type="domain" description="Chalcone/stilbene synthase N-terminal" evidence="3">
    <location>
        <begin position="78"/>
        <end position="208"/>
    </location>
</feature>
<evidence type="ECO:0000313" key="5">
    <source>
        <dbReference type="Proteomes" id="UP000595703"/>
    </source>
</evidence>
<dbReference type="GO" id="GO:0030639">
    <property type="term" value="P:polyketide biosynthetic process"/>
    <property type="evidence" value="ECO:0007669"/>
    <property type="project" value="TreeGrafter"/>
</dbReference>
<dbReference type="KEGG" id="arev:RVR_9488"/>
<dbReference type="EMBL" id="AP018365">
    <property type="protein sequence ID" value="BBB01875.1"/>
    <property type="molecule type" value="Genomic_DNA"/>
</dbReference>
<feature type="active site" description="Acyl-thioester intermediate" evidence="2">
    <location>
        <position position="147"/>
    </location>
</feature>
<keyword evidence="1" id="KW-0808">Transferase</keyword>
<evidence type="ECO:0000313" key="4">
    <source>
        <dbReference type="EMBL" id="BBB01875.1"/>
    </source>
</evidence>
<dbReference type="AlphaFoldDB" id="A0A7U3VSI8"/>
<sequence length="393" mass="40988">MRIAVGKPVVVRAPHEVSTDAIEADWLARWPPETRLPEQRRRLAGALRMVRSTTVANRPWVAPLEVVGDGARDAREVYEAAFAAVVDMAAEAAHGALAAAGLAPEDVDCVVTTHTTSWTIPQLDVALVNRLGLRRDVARVPAATLACAGGAHALVQATRYLAGRPEGVVLVVAGEALSILHMPWREPTRTGVLYGALFGDSAGAAVVAGAGRRQEDSARRLVAAGGGLVADVETWEWLQHGESPYWGELHPGGVPGAGRITFESNRDATKGARETMPHLVKWLNGRQVDWAVVHPGGPGIIADTVDALGLPPEAGRHSADSLRGGNLGGVAVLDVLRRTLDEGPARGPGLLVAYGPGFTADALFLDVPEADVPEADVPGADVTGTTVPGAATP</sequence>
<reference evidence="4 5" key="2">
    <citation type="journal article" date="2011" name="J. Antibiot.">
        <title>Furaquinocins I and J: novel polyketide isoprenoid hybrid compounds from Streptomyces reveromyceticus SN-593.</title>
        <authorList>
            <person name="Panthee S."/>
            <person name="Takahashi S."/>
            <person name="Takagi H."/>
            <person name="Nogawa T."/>
            <person name="Oowada E."/>
            <person name="Uramoto M."/>
            <person name="Osada H."/>
        </authorList>
    </citation>
    <scope>NUCLEOTIDE SEQUENCE [LARGE SCALE GENOMIC DNA]</scope>
    <source>
        <strain evidence="4 5">SN-593</strain>
    </source>
</reference>
<protein>
    <submittedName>
        <fullName evidence="4">Putative type III polyketide synthase</fullName>
    </submittedName>
</protein>
<dbReference type="InterPro" id="IPR016039">
    <property type="entry name" value="Thiolase-like"/>
</dbReference>
<reference evidence="4 5" key="3">
    <citation type="journal article" date="2011" name="Nat. Chem. Biol.">
        <title>Reveromycin A biosynthesis uses RevG and RevJ for stereospecific spiroacetal formation.</title>
        <authorList>
            <person name="Takahashi S."/>
            <person name="Toyoda A."/>
            <person name="Sekiyama Y."/>
            <person name="Takagi H."/>
            <person name="Nogawa T."/>
            <person name="Uramoto M."/>
            <person name="Suzuki R."/>
            <person name="Koshino H."/>
            <person name="Kumano T."/>
            <person name="Panthee S."/>
            <person name="Dairi T."/>
            <person name="Ishikawa J."/>
            <person name="Ikeda H."/>
            <person name="Sakaki Y."/>
            <person name="Osada H."/>
        </authorList>
    </citation>
    <scope>NUCLEOTIDE SEQUENCE [LARGE SCALE GENOMIC DNA]</scope>
    <source>
        <strain evidence="4 5">SN-593</strain>
    </source>
</reference>
<dbReference type="Gene3D" id="3.40.47.10">
    <property type="match status" value="2"/>
</dbReference>
<dbReference type="InterPro" id="IPR001099">
    <property type="entry name" value="Chalcone/stilbene_synt_N"/>
</dbReference>
<keyword evidence="5" id="KW-1185">Reference proteome</keyword>
<dbReference type="InterPro" id="IPR011141">
    <property type="entry name" value="Polyketide_synthase_type-III"/>
</dbReference>
<dbReference type="PIRSF" id="PIRSF000451">
    <property type="entry name" value="PKS_III"/>
    <property type="match status" value="1"/>
</dbReference>
<dbReference type="Pfam" id="PF00195">
    <property type="entry name" value="Chal_sti_synt_N"/>
    <property type="match status" value="1"/>
</dbReference>
<dbReference type="PANTHER" id="PTHR11877:SF46">
    <property type="entry name" value="TYPE III POLYKETIDE SYNTHASE A"/>
    <property type="match status" value="1"/>
</dbReference>
<gene>
    <name evidence="4" type="ORF">RVR_9488</name>
</gene>
<dbReference type="PANTHER" id="PTHR11877">
    <property type="entry name" value="HYDROXYMETHYLGLUTARYL-COA SYNTHASE"/>
    <property type="match status" value="1"/>
</dbReference>
<organism evidence="4 5">
    <name type="scientific">Actinacidiphila reveromycinica</name>
    <dbReference type="NCBI Taxonomy" id="659352"/>
    <lineage>
        <taxon>Bacteria</taxon>
        <taxon>Bacillati</taxon>
        <taxon>Actinomycetota</taxon>
        <taxon>Actinomycetes</taxon>
        <taxon>Kitasatosporales</taxon>
        <taxon>Streptomycetaceae</taxon>
        <taxon>Actinacidiphila</taxon>
    </lineage>
</organism>
<dbReference type="RefSeq" id="WP_202237745.1">
    <property type="nucleotide sequence ID" value="NZ_AP018365.1"/>
</dbReference>
<reference evidence="4 5" key="4">
    <citation type="journal article" date="2020" name="Sci. Rep.">
        <title>beta-carboline chemical signals induce reveromycin production through a LuxR family regulator in Streptomyces sp. SN-593.</title>
        <authorList>
            <person name="Panthee S."/>
            <person name="Kito N."/>
            <person name="Hayashi T."/>
            <person name="Shimizu T."/>
            <person name="Ishikawa J."/>
            <person name="Hamamoto H."/>
            <person name="Osada H."/>
            <person name="Takahashi S."/>
        </authorList>
    </citation>
    <scope>NUCLEOTIDE SEQUENCE [LARGE SCALE GENOMIC DNA]</scope>
    <source>
        <strain evidence="4 5">SN-593</strain>
    </source>
</reference>
<dbReference type="SUPFAM" id="SSF53901">
    <property type="entry name" value="Thiolase-like"/>
    <property type="match status" value="2"/>
</dbReference>
<accession>A0A7U3VSI8</accession>
<evidence type="ECO:0000256" key="1">
    <source>
        <dbReference type="ARBA" id="ARBA00022679"/>
    </source>
</evidence>
<reference evidence="4 5" key="1">
    <citation type="journal article" date="2010" name="J. Bacteriol.">
        <title>Biochemical characterization of a novel indole prenyltransferase from Streptomyces sp. SN-593.</title>
        <authorList>
            <person name="Takahashi S."/>
            <person name="Takagi H."/>
            <person name="Toyoda A."/>
            <person name="Uramoto M."/>
            <person name="Nogawa T."/>
            <person name="Ueki M."/>
            <person name="Sakaki Y."/>
            <person name="Osada H."/>
        </authorList>
    </citation>
    <scope>NUCLEOTIDE SEQUENCE [LARGE SCALE GENOMIC DNA]</scope>
    <source>
        <strain evidence="4 5">SN-593</strain>
    </source>
</reference>
<dbReference type="Proteomes" id="UP000595703">
    <property type="component" value="Chromosome"/>
</dbReference>